<dbReference type="InterPro" id="IPR035901">
    <property type="entry name" value="GIY-YIG_endonuc_sf"/>
</dbReference>
<evidence type="ECO:0000259" key="1">
    <source>
        <dbReference type="PROSITE" id="PS50164"/>
    </source>
</evidence>
<feature type="domain" description="GIY-YIG" evidence="1">
    <location>
        <begin position="25"/>
        <end position="116"/>
    </location>
</feature>
<sequence>MTEPLSWIPLGLLTETSTDFSIYSKDIGIYRAILNDKVVYIGKATELENGGFRKRLRDYTRSSTSARNYPAGELMHSNRDNLHIEIILFERTLENIPKIEALETQLIREMKPIWNRQEKG</sequence>
<dbReference type="PROSITE" id="PS50164">
    <property type="entry name" value="GIY_YIG"/>
    <property type="match status" value="1"/>
</dbReference>
<gene>
    <name evidence="2" type="ORF">GO606_14555</name>
</gene>
<evidence type="ECO:0000313" key="3">
    <source>
        <dbReference type="Proteomes" id="UP000615989"/>
    </source>
</evidence>
<comment type="caution">
    <text evidence="2">The sequence shown here is derived from an EMBL/GenBank/DDBJ whole genome shotgun (WGS) entry which is preliminary data.</text>
</comment>
<dbReference type="InterPro" id="IPR000305">
    <property type="entry name" value="GIY-YIG_endonuc"/>
</dbReference>
<name>A0ABX1PMX5_9RHOO</name>
<reference evidence="2" key="1">
    <citation type="submission" date="2019-12" db="EMBL/GenBank/DDBJ databases">
        <title>Comparative genomics gives insights into the taxonomy of the Azoarcus-Aromatoleum group and reveals separate origins of nif in the plant-associated Azoarcus and non-plant-associated Aromatoleum sub-groups.</title>
        <authorList>
            <person name="Lafos M."/>
            <person name="Maluk M."/>
            <person name="Batista M."/>
            <person name="Junghare M."/>
            <person name="Carmona M."/>
            <person name="Faoro H."/>
            <person name="Cruz L.M."/>
            <person name="Battistoni F."/>
            <person name="De Souza E."/>
            <person name="Pedrosa F."/>
            <person name="Chen W.-M."/>
            <person name="Poole P.S."/>
            <person name="Dixon R.A."/>
            <person name="James E.K."/>
        </authorList>
    </citation>
    <scope>NUCLEOTIDE SEQUENCE</scope>
    <source>
        <strain evidence="2">LuFRes1</strain>
    </source>
</reference>
<organism evidence="2 3">
    <name type="scientific">Aromatoleum anaerobium</name>
    <dbReference type="NCBI Taxonomy" id="182180"/>
    <lineage>
        <taxon>Bacteria</taxon>
        <taxon>Pseudomonadati</taxon>
        <taxon>Pseudomonadota</taxon>
        <taxon>Betaproteobacteria</taxon>
        <taxon>Rhodocyclales</taxon>
        <taxon>Rhodocyclaceae</taxon>
        <taxon>Aromatoleum</taxon>
    </lineage>
</organism>
<dbReference type="Proteomes" id="UP000615989">
    <property type="component" value="Unassembled WGS sequence"/>
</dbReference>
<evidence type="ECO:0000313" key="2">
    <source>
        <dbReference type="EMBL" id="NMG25917.1"/>
    </source>
</evidence>
<accession>A0ABX1PMX5</accession>
<dbReference type="SMART" id="SM00465">
    <property type="entry name" value="GIYc"/>
    <property type="match status" value="1"/>
</dbReference>
<dbReference type="EMBL" id="WTVG01000046">
    <property type="protein sequence ID" value="NMG25917.1"/>
    <property type="molecule type" value="Genomic_DNA"/>
</dbReference>
<protein>
    <recommendedName>
        <fullName evidence="1">GIY-YIG domain-containing protein</fullName>
    </recommendedName>
</protein>
<dbReference type="Gene3D" id="3.40.1440.10">
    <property type="entry name" value="GIY-YIG endonuclease"/>
    <property type="match status" value="1"/>
</dbReference>
<dbReference type="SUPFAM" id="SSF82771">
    <property type="entry name" value="GIY-YIG endonuclease"/>
    <property type="match status" value="1"/>
</dbReference>
<keyword evidence="3" id="KW-1185">Reference proteome</keyword>
<proteinExistence type="predicted"/>
<dbReference type="RefSeq" id="WP_169119258.1">
    <property type="nucleotide sequence ID" value="NZ_WTVG02000034.1"/>
</dbReference>